<accession>A0ABV2SYT6</accession>
<keyword evidence="2" id="KW-1185">Reference proteome</keyword>
<dbReference type="EMBL" id="JBEXAC010000001">
    <property type="protein sequence ID" value="MET6995934.1"/>
    <property type="molecule type" value="Genomic_DNA"/>
</dbReference>
<comment type="caution">
    <text evidence="1">The sequence shown here is derived from an EMBL/GenBank/DDBJ whole genome shotgun (WGS) entry which is preliminary data.</text>
</comment>
<dbReference type="Proteomes" id="UP001549749">
    <property type="component" value="Unassembled WGS sequence"/>
</dbReference>
<sequence>MGDFKFDRTAFKMMSFQEADNANVFHKDVSYEERLRQAYYLISQAYGFTMDAQPKLDRGYFISRKLNK</sequence>
<gene>
    <name evidence="1" type="ORF">ABR189_01080</name>
</gene>
<organism evidence="1 2">
    <name type="scientific">Chitinophaga defluvii</name>
    <dbReference type="NCBI Taxonomy" id="3163343"/>
    <lineage>
        <taxon>Bacteria</taxon>
        <taxon>Pseudomonadati</taxon>
        <taxon>Bacteroidota</taxon>
        <taxon>Chitinophagia</taxon>
        <taxon>Chitinophagales</taxon>
        <taxon>Chitinophagaceae</taxon>
        <taxon>Chitinophaga</taxon>
    </lineage>
</organism>
<name>A0ABV2SYT6_9BACT</name>
<evidence type="ECO:0000313" key="2">
    <source>
        <dbReference type="Proteomes" id="UP001549749"/>
    </source>
</evidence>
<protein>
    <submittedName>
        <fullName evidence="1">Uncharacterized protein</fullName>
    </submittedName>
</protein>
<proteinExistence type="predicted"/>
<evidence type="ECO:0000313" key="1">
    <source>
        <dbReference type="EMBL" id="MET6995934.1"/>
    </source>
</evidence>
<reference evidence="1 2" key="1">
    <citation type="submission" date="2024-06" db="EMBL/GenBank/DDBJ databases">
        <title>Chitinophaga defluvii sp. nov., isolated from municipal sewage.</title>
        <authorList>
            <person name="Zhang L."/>
        </authorList>
    </citation>
    <scope>NUCLEOTIDE SEQUENCE [LARGE SCALE GENOMIC DNA]</scope>
    <source>
        <strain evidence="1 2">H8</strain>
    </source>
</reference>
<dbReference type="RefSeq" id="WP_354658581.1">
    <property type="nucleotide sequence ID" value="NZ_JBEXAC010000001.1"/>
</dbReference>